<evidence type="ECO:0000256" key="1">
    <source>
        <dbReference type="ARBA" id="ARBA00022676"/>
    </source>
</evidence>
<evidence type="ECO:0000313" key="4">
    <source>
        <dbReference type="Proteomes" id="UP000317835"/>
    </source>
</evidence>
<dbReference type="EMBL" id="CP036426">
    <property type="protein sequence ID" value="QDV36271.1"/>
    <property type="molecule type" value="Genomic_DNA"/>
</dbReference>
<dbReference type="Proteomes" id="UP000317835">
    <property type="component" value="Chromosome"/>
</dbReference>
<name>A0A518H612_9BACT</name>
<sequence>MSREAVWEQARHVLCVRLDALGDVLMTTPALRALRESAPGRRITLLTSPSGAAPGPMLPEVDEYMIYESPWMKSSPPGADGRADREMIERLRLRRFDAAVIFTVFSQNPLPAALMCHLADIPLRLAYCRENPYHLLTDRVAEPEPEQFVRHEVRRQLDLVASVGSRPSHERLSLRVPDDARCRVAGLLARLGFGDGGPWIVIHPGATAPSRRYPPEGFAEAARSLARDHGLRVVFTGSGPEGELVKSIRSAMGVPSGSLVGELGLAELAALIERAPLLIANNTGPVHVAAAVGTPVVDLYALTNLQHTPWAVPSRVLNRAVPCGPCYKSICPEGHHDCLRLVSPGEVVRAALELLGEPAARRPPAPRHDLRRFAHVHARD</sequence>
<keyword evidence="4" id="KW-1185">Reference proteome</keyword>
<dbReference type="InterPro" id="IPR002201">
    <property type="entry name" value="Glyco_trans_9"/>
</dbReference>
<dbReference type="Gene3D" id="3.40.50.2000">
    <property type="entry name" value="Glycogen Phosphorylase B"/>
    <property type="match status" value="2"/>
</dbReference>
<keyword evidence="2 3" id="KW-0808">Transferase</keyword>
<evidence type="ECO:0000313" key="3">
    <source>
        <dbReference type="EMBL" id="QDV36271.1"/>
    </source>
</evidence>
<dbReference type="InterPro" id="IPR051199">
    <property type="entry name" value="LPS_LOS_Heptosyltrfase"/>
</dbReference>
<accession>A0A518H612</accession>
<dbReference type="GO" id="GO:0009244">
    <property type="term" value="P:lipopolysaccharide core region biosynthetic process"/>
    <property type="evidence" value="ECO:0007669"/>
    <property type="project" value="TreeGrafter"/>
</dbReference>
<dbReference type="RefSeq" id="WP_145272413.1">
    <property type="nucleotide sequence ID" value="NZ_CP036426.1"/>
</dbReference>
<dbReference type="PANTHER" id="PTHR30160">
    <property type="entry name" value="TETRAACYLDISACCHARIDE 4'-KINASE-RELATED"/>
    <property type="match status" value="1"/>
</dbReference>
<dbReference type="GO" id="GO:0008713">
    <property type="term" value="F:ADP-heptose-lipopolysaccharide heptosyltransferase activity"/>
    <property type="evidence" value="ECO:0007669"/>
    <property type="project" value="TreeGrafter"/>
</dbReference>
<dbReference type="OrthoDB" id="9797795at2"/>
<dbReference type="GO" id="GO:0005829">
    <property type="term" value="C:cytosol"/>
    <property type="evidence" value="ECO:0007669"/>
    <property type="project" value="TreeGrafter"/>
</dbReference>
<protein>
    <submittedName>
        <fullName evidence="3">ADP-heptose--LPS heptosyltransferase 2</fullName>
        <ecNumber evidence="3">2.-.-.-</ecNumber>
    </submittedName>
</protein>
<dbReference type="SUPFAM" id="SSF53756">
    <property type="entry name" value="UDP-Glycosyltransferase/glycogen phosphorylase"/>
    <property type="match status" value="1"/>
</dbReference>
<keyword evidence="1" id="KW-0328">Glycosyltransferase</keyword>
<dbReference type="EC" id="2.-.-.-" evidence="3"/>
<proteinExistence type="predicted"/>
<organism evidence="3 4">
    <name type="scientific">Tautonia plasticadhaerens</name>
    <dbReference type="NCBI Taxonomy" id="2527974"/>
    <lineage>
        <taxon>Bacteria</taxon>
        <taxon>Pseudomonadati</taxon>
        <taxon>Planctomycetota</taxon>
        <taxon>Planctomycetia</taxon>
        <taxon>Isosphaerales</taxon>
        <taxon>Isosphaeraceae</taxon>
        <taxon>Tautonia</taxon>
    </lineage>
</organism>
<evidence type="ECO:0000256" key="2">
    <source>
        <dbReference type="ARBA" id="ARBA00022679"/>
    </source>
</evidence>
<dbReference type="Pfam" id="PF01075">
    <property type="entry name" value="Glyco_transf_9"/>
    <property type="match status" value="1"/>
</dbReference>
<dbReference type="CDD" id="cd03789">
    <property type="entry name" value="GT9_LPS_heptosyltransferase"/>
    <property type="match status" value="1"/>
</dbReference>
<dbReference type="AlphaFoldDB" id="A0A518H612"/>
<reference evidence="3 4" key="1">
    <citation type="submission" date="2019-02" db="EMBL/GenBank/DDBJ databases">
        <title>Deep-cultivation of Planctomycetes and their phenomic and genomic characterization uncovers novel biology.</title>
        <authorList>
            <person name="Wiegand S."/>
            <person name="Jogler M."/>
            <person name="Boedeker C."/>
            <person name="Pinto D."/>
            <person name="Vollmers J."/>
            <person name="Rivas-Marin E."/>
            <person name="Kohn T."/>
            <person name="Peeters S.H."/>
            <person name="Heuer A."/>
            <person name="Rast P."/>
            <person name="Oberbeckmann S."/>
            <person name="Bunk B."/>
            <person name="Jeske O."/>
            <person name="Meyerdierks A."/>
            <person name="Storesund J.E."/>
            <person name="Kallscheuer N."/>
            <person name="Luecker S."/>
            <person name="Lage O.M."/>
            <person name="Pohl T."/>
            <person name="Merkel B.J."/>
            <person name="Hornburger P."/>
            <person name="Mueller R.-W."/>
            <person name="Bruemmer F."/>
            <person name="Labrenz M."/>
            <person name="Spormann A.M."/>
            <person name="Op den Camp H."/>
            <person name="Overmann J."/>
            <person name="Amann R."/>
            <person name="Jetten M.S.M."/>
            <person name="Mascher T."/>
            <person name="Medema M.H."/>
            <person name="Devos D.P."/>
            <person name="Kaster A.-K."/>
            <person name="Ovreas L."/>
            <person name="Rohde M."/>
            <person name="Galperin M.Y."/>
            <person name="Jogler C."/>
        </authorList>
    </citation>
    <scope>NUCLEOTIDE SEQUENCE [LARGE SCALE GENOMIC DNA]</scope>
    <source>
        <strain evidence="3 4">ElP</strain>
    </source>
</reference>
<gene>
    <name evidence="3" type="primary">rfaF_2</name>
    <name evidence="3" type="ORF">ElP_41900</name>
</gene>
<dbReference type="KEGG" id="tpla:ElP_41900"/>